<name>A0A2Z3YUR4_9CORY</name>
<sequence length="243" mass="25517">MPRTRRAPTVPVICTGLLTCTACAFVSACGSDSDRMVDTSSVSTMLMTRDDTPPGYTWNSVAEVLRDAGDDLGQQIDAEAASVKVEPDYCAALVPTSTSIIAELHDHGDTTGAVEFLPEDSNDPAVVDAVVSTSDDGDTASLASGKVSADRCSDFTRTRDDGSVTHFRADSSRASLASPDDTTVITVLSDSVTPGEELVTTITGTVDGVHFRIAASGVTDTQILTDLAEKQVRHIIEVMEGQD</sequence>
<dbReference type="EMBL" id="CP024988">
    <property type="protein sequence ID" value="AWT26940.1"/>
    <property type="molecule type" value="Genomic_DNA"/>
</dbReference>
<organism evidence="2 3">
    <name type="scientific">Corynebacterium provencense</name>
    <dbReference type="NCBI Taxonomy" id="1737425"/>
    <lineage>
        <taxon>Bacteria</taxon>
        <taxon>Bacillati</taxon>
        <taxon>Actinomycetota</taxon>
        <taxon>Actinomycetes</taxon>
        <taxon>Mycobacteriales</taxon>
        <taxon>Corynebacteriaceae</taxon>
        <taxon>Corynebacterium</taxon>
    </lineage>
</organism>
<proteinExistence type="predicted"/>
<evidence type="ECO:0008006" key="4">
    <source>
        <dbReference type="Google" id="ProtNLM"/>
    </source>
</evidence>
<feature type="signal peptide" evidence="1">
    <location>
        <begin position="1"/>
        <end position="24"/>
    </location>
</feature>
<keyword evidence="1" id="KW-0732">Signal</keyword>
<dbReference type="PROSITE" id="PS51257">
    <property type="entry name" value="PROKAR_LIPOPROTEIN"/>
    <property type="match status" value="1"/>
</dbReference>
<accession>A0A2Z3YUR4</accession>
<protein>
    <recommendedName>
        <fullName evidence="4">PknH-like extracellular domain-containing protein</fullName>
    </recommendedName>
</protein>
<keyword evidence="3" id="KW-1185">Reference proteome</keyword>
<dbReference type="STRING" id="1737425.GCA_900049755_01155"/>
<feature type="chain" id="PRO_5016310125" description="PknH-like extracellular domain-containing protein" evidence="1">
    <location>
        <begin position="25"/>
        <end position="243"/>
    </location>
</feature>
<dbReference type="KEGG" id="cpre:Csp1_21870"/>
<dbReference type="RefSeq" id="WP_227871040.1">
    <property type="nucleotide sequence ID" value="NZ_CP024988.1"/>
</dbReference>
<gene>
    <name evidence="2" type="ORF">Csp1_21870</name>
</gene>
<dbReference type="Proteomes" id="UP000247696">
    <property type="component" value="Chromosome"/>
</dbReference>
<dbReference type="AlphaFoldDB" id="A0A2Z3YUR4"/>
<evidence type="ECO:0000313" key="3">
    <source>
        <dbReference type="Proteomes" id="UP000247696"/>
    </source>
</evidence>
<reference evidence="3" key="1">
    <citation type="submission" date="2017-11" db="EMBL/GenBank/DDBJ databases">
        <title>Otitis media/interna in a cat caused by the recently described species Corynebacterium provencense.</title>
        <authorList>
            <person name="Kittl S."/>
            <person name="Brodard I."/>
            <person name="Rychener L."/>
            <person name="Jores J."/>
            <person name="Roosje P."/>
            <person name="Gobeli Brawand S."/>
        </authorList>
    </citation>
    <scope>NUCLEOTIDE SEQUENCE [LARGE SCALE GENOMIC DNA]</scope>
    <source>
        <strain evidence="3">17KM38</strain>
    </source>
</reference>
<evidence type="ECO:0000313" key="2">
    <source>
        <dbReference type="EMBL" id="AWT26940.1"/>
    </source>
</evidence>
<evidence type="ECO:0000256" key="1">
    <source>
        <dbReference type="SAM" id="SignalP"/>
    </source>
</evidence>